<evidence type="ECO:0000313" key="2">
    <source>
        <dbReference type="Proteomes" id="UP000199527"/>
    </source>
</evidence>
<reference evidence="2" key="1">
    <citation type="submission" date="2016-10" db="EMBL/GenBank/DDBJ databases">
        <authorList>
            <person name="Varghese N."/>
            <person name="Submissions S."/>
        </authorList>
    </citation>
    <scope>NUCLEOTIDE SEQUENCE [LARGE SCALE GENOMIC DNA]</scope>
    <source>
        <strain evidence="2">DSM 23317</strain>
    </source>
</reference>
<gene>
    <name evidence="1" type="ORF">SAMN04488540_107158</name>
</gene>
<evidence type="ECO:0000313" key="1">
    <source>
        <dbReference type="EMBL" id="SDJ38475.1"/>
    </source>
</evidence>
<organism evidence="1 2">
    <name type="scientific">Ferrimonas sediminum</name>
    <dbReference type="NCBI Taxonomy" id="718193"/>
    <lineage>
        <taxon>Bacteria</taxon>
        <taxon>Pseudomonadati</taxon>
        <taxon>Pseudomonadota</taxon>
        <taxon>Gammaproteobacteria</taxon>
        <taxon>Alteromonadales</taxon>
        <taxon>Ferrimonadaceae</taxon>
        <taxon>Ferrimonas</taxon>
    </lineage>
</organism>
<protein>
    <submittedName>
        <fullName evidence="1">Uncharacterized protein</fullName>
    </submittedName>
</protein>
<dbReference type="AlphaFoldDB" id="A0A1G8TC32"/>
<dbReference type="Gene3D" id="6.10.290.20">
    <property type="match status" value="1"/>
</dbReference>
<dbReference type="InterPro" id="IPR038307">
    <property type="entry name" value="StbB_sf"/>
</dbReference>
<proteinExistence type="predicted"/>
<dbReference type="EMBL" id="FNEM01000007">
    <property type="protein sequence ID" value="SDJ38475.1"/>
    <property type="molecule type" value="Genomic_DNA"/>
</dbReference>
<keyword evidence="2" id="KW-1185">Reference proteome</keyword>
<accession>A0A1G8TC32</accession>
<dbReference type="Proteomes" id="UP000199527">
    <property type="component" value="Unassembled WGS sequence"/>
</dbReference>
<dbReference type="RefSeq" id="WP_090365231.1">
    <property type="nucleotide sequence ID" value="NZ_FNEM01000007.1"/>
</dbReference>
<dbReference type="OrthoDB" id="6263428at2"/>
<sequence length="249" mass="27052">MRIRCSFTLEPELHGSHQYAVDTLRQWQQQERGRGDSKEVAQQRRNGFHRDLYLSGLFLQQLSPQLPAMLAQALVEERLQGQTLTQLLAASGVSVDSDSGAGLSDGQWTKLTSMLKTSMAAPKASTEVNLAPLQQQLEQLVKQPQTTQPDSDLSGALAQLEQQQQQILAQLQQLASQGGTPDAQPDSHVDFGSQFVALKQGQDKLMAQLKALRSQVSNGNAIPAGADSEVPSLDTQLALASKVKSKGIW</sequence>
<name>A0A1G8TC32_9GAMM</name>